<gene>
    <name evidence="1" type="ORF">C7H79_16895</name>
</gene>
<evidence type="ECO:0000313" key="1">
    <source>
        <dbReference type="EMBL" id="PSJ15828.1"/>
    </source>
</evidence>
<evidence type="ECO:0000313" key="2">
    <source>
        <dbReference type="Proteomes" id="UP000241912"/>
    </source>
</evidence>
<dbReference type="EMBL" id="PXXU01000132">
    <property type="protein sequence ID" value="PSJ15828.1"/>
    <property type="molecule type" value="Genomic_DNA"/>
</dbReference>
<organism evidence="1 2">
    <name type="scientific">Nitrosomonas supralitoralis</name>
    <dbReference type="NCBI Taxonomy" id="2116706"/>
    <lineage>
        <taxon>Bacteria</taxon>
        <taxon>Pseudomonadati</taxon>
        <taxon>Pseudomonadota</taxon>
        <taxon>Betaproteobacteria</taxon>
        <taxon>Nitrosomonadales</taxon>
        <taxon>Nitrosomonadaceae</taxon>
        <taxon>Nitrosomonas</taxon>
    </lineage>
</organism>
<protein>
    <submittedName>
        <fullName evidence="1">Uncharacterized protein</fullName>
    </submittedName>
</protein>
<proteinExistence type="predicted"/>
<sequence length="76" mass="8384">MNQAASLSIYSHTSLTEALSMPVSVVNKFFKCKPFDDWRKGKESELKLQVAIVNRLNSVISACGVVAKTIASVIRR</sequence>
<name>A0A2P7NQV4_9PROT</name>
<comment type="caution">
    <text evidence="1">The sequence shown here is derived from an EMBL/GenBank/DDBJ whole genome shotgun (WGS) entry which is preliminary data.</text>
</comment>
<reference evidence="1 2" key="1">
    <citation type="submission" date="2018-03" db="EMBL/GenBank/DDBJ databases">
        <title>Draft genome of Nitrosomonas supralitoralis APG5.</title>
        <authorList>
            <person name="Urakawa H."/>
            <person name="Lopez J.V."/>
        </authorList>
    </citation>
    <scope>NUCLEOTIDE SEQUENCE [LARGE SCALE GENOMIC DNA]</scope>
    <source>
        <strain evidence="1 2">APG5</strain>
    </source>
</reference>
<keyword evidence="2" id="KW-1185">Reference proteome</keyword>
<dbReference type="Proteomes" id="UP000241912">
    <property type="component" value="Unassembled WGS sequence"/>
</dbReference>
<dbReference type="OrthoDB" id="8689520at2"/>
<accession>A0A2P7NQV4</accession>
<dbReference type="AlphaFoldDB" id="A0A2P7NQV4"/>